<dbReference type="Gene3D" id="4.10.410.40">
    <property type="match status" value="1"/>
</dbReference>
<evidence type="ECO:0000313" key="2">
    <source>
        <dbReference type="EMBL" id="VUX65186.1"/>
    </source>
</evidence>
<organism evidence="2 3">
    <name type="scientific">Blautia wexlerae</name>
    <dbReference type="NCBI Taxonomy" id="418240"/>
    <lineage>
        <taxon>Bacteria</taxon>
        <taxon>Bacillati</taxon>
        <taxon>Bacillota</taxon>
        <taxon>Clostridia</taxon>
        <taxon>Lachnospirales</taxon>
        <taxon>Lachnospiraceae</taxon>
        <taxon>Blautia</taxon>
    </lineage>
</organism>
<protein>
    <submittedName>
        <fullName evidence="2">Phage tail protein</fullName>
    </submittedName>
</protein>
<feature type="compositionally biased region" description="Polar residues" evidence="1">
    <location>
        <begin position="13"/>
        <end position="23"/>
    </location>
</feature>
<name>A0A564WRU6_9FIRM</name>
<dbReference type="EMBL" id="CABHOF010000037">
    <property type="protein sequence ID" value="VUX65186.1"/>
    <property type="molecule type" value="Genomic_DNA"/>
</dbReference>
<feature type="region of interest" description="Disordered" evidence="1">
    <location>
        <begin position="1"/>
        <end position="44"/>
    </location>
</feature>
<evidence type="ECO:0000256" key="1">
    <source>
        <dbReference type="SAM" id="MobiDB-lite"/>
    </source>
</evidence>
<sequence length="140" mass="15321">MLANGAKLGYSKTAPSGSSTTYTDLPGLKEIPDIGSDPEKVDNTVLTDPHKKYEKGIGDLPEMTYKFKYDNSKADCPYRMLRQADKDGTTLYFRETDADKSTIDFAAQVSVKRTGGGVNGAIEFEVTMMVQSDITYTDPA</sequence>
<dbReference type="Proteomes" id="UP000366766">
    <property type="component" value="Unassembled WGS sequence"/>
</dbReference>
<evidence type="ECO:0000313" key="3">
    <source>
        <dbReference type="Proteomes" id="UP000366766"/>
    </source>
</evidence>
<accession>A0A564WRU6</accession>
<proteinExistence type="predicted"/>
<reference evidence="2 3" key="1">
    <citation type="submission" date="2019-07" db="EMBL/GenBank/DDBJ databases">
        <authorList>
            <person name="Chang H.-W."/>
            <person name="Raman A."/>
            <person name="Venkatesh S."/>
            <person name="Gehrig J."/>
        </authorList>
    </citation>
    <scope>NUCLEOTIDE SEQUENCE [LARGE SCALE GENOMIC DNA]</scope>
    <source>
        <strain evidence="2">Blautia_wexlerae_LFYP_14</strain>
    </source>
</reference>
<dbReference type="RefSeq" id="WP_144137026.1">
    <property type="nucleotide sequence ID" value="NZ_CABHOF010000037.1"/>
</dbReference>
<gene>
    <name evidence="2" type="ORF">BWLFYP14_01880</name>
</gene>
<dbReference type="AlphaFoldDB" id="A0A564WRU6"/>
<dbReference type="Pfam" id="PF08813">
    <property type="entry name" value="Phage_tail_3"/>
    <property type="match status" value="1"/>
</dbReference>
<keyword evidence="3" id="KW-1185">Reference proteome</keyword>
<dbReference type="InterPro" id="IPR014918">
    <property type="entry name" value="Phage_tail_3"/>
</dbReference>